<evidence type="ECO:0000313" key="4">
    <source>
        <dbReference type="Proteomes" id="UP001652621"/>
    </source>
</evidence>
<dbReference type="RefSeq" id="XP_005187121.3">
    <property type="nucleotide sequence ID" value="XM_005187064.4"/>
</dbReference>
<feature type="compositionally biased region" description="Polar residues" evidence="2">
    <location>
        <begin position="625"/>
        <end position="638"/>
    </location>
</feature>
<feature type="compositionally biased region" description="Low complexity" evidence="2">
    <location>
        <begin position="1092"/>
        <end position="1103"/>
    </location>
</feature>
<proteinExistence type="predicted"/>
<dbReference type="PANTHER" id="PTHR21190">
    <property type="entry name" value="GH10077P"/>
    <property type="match status" value="1"/>
</dbReference>
<keyword evidence="1" id="KW-0862">Zinc</keyword>
<dbReference type="GO" id="GO:0008270">
    <property type="term" value="F:zinc ion binding"/>
    <property type="evidence" value="ECO:0007669"/>
    <property type="project" value="UniProtKB-KW"/>
</dbReference>
<sequence>MIIPKMAASIYATPPPDLSSEDTALSDVSNTSSTNATTHNTTAHHHTTPSNKASQHKTPAVATTTTTAETTAITVSSSSTVSSNLSPSPTSSLSASNQFLGVSKTNNNNNNTMTNTCETKSAPNVSSSSSNNNNNNKTKRTIADVFKDKNISSSSASSVAATTIATTPTTHHISSSSYTGDGEALLTNGPDNGAAMAAVAAAATAAMQMQYLEALNDAAKKRRKQHNPTRMDEEKSPENSIPEIKREQSSPLGQDPDYEERFSKMFLPKSMEHLKETFEMLQQQKQHDNISNSLHNMAEAKDNQSTNPHMSLENDNGNYAQNPYHTFCKECGENFENEFKLSLHMLQEHNGSDAGVMSPLDILASVKVKMERPENDSPQDQAMMEAGEQTNRNENGSKDQQQEHQQQQQQQQPWLRQAQIPPLGFPFPPEAAAAAALQAGGYLPLLAVPGFPGVDGLQRPPMRIFNPEAFCELCNKEFCNKYFLKTHKANKHGIYDPVGESGSSAASTVAGQQSQTLNAMNQMFQLQMQQQQQHLQQQHQMQMELAAAQQQQQQQQQQQISQNKHSNEAKRKDTDDKATGQGSSTVYCDICSKRFTNIFAMRRHRAKVHEQNTSANTTTAITSQRNNSPTNTLEAPTNSNDMQAAKQFQMPDGFRQDFGLEQEEVSFTPQPRKLSPQSQQQARDANFAHDKLKRLGVMNPEAFCELCCKEYCNKYFLRTHKWKRHGIFIPPEDNESLAKIPGNWPFMNMPAVNLMMASQRMISPGGNSEEVEHQQQPSKRIKLEKPDASEADGENMATDANNDENQENRNENNQNNQNLSVPSTPEPQKPQTASPETVMGLQNLQKLQSMIQQLNDLSGKRPVACHLCGREMENQYALQAHIMSEHSGGAMEGMPGLPTFPPQFLLQHQQHQQAMLKQSPPGGSPGALLPPLMAAGMGALSGELRCTPCDREFSNLPEFQKHITEVHLLGNSSGASKGSPMREGFVTPDRPVNSSATLAAAAGTRPPYTLTPTSSYCEICNKELCNKYFMKTHMQRMHGIEIENGAQIGGVVCNICNKELCSKYFLRVHKHNTHGIIDDGAPLPQPRQNGIAAEASQQQQSGALEPAEGINSRTLNVSPFGSNSSDVKTESAGSTSYSDNCPLCSKRFRSPKWLRSHLLNDHGASGMEKLRELEQQFGSFGSKSSSPTLKIPNGSSSAGSNSNAGTPNTHPNVPSPAQLAQALQNLNAQQLLQHGMAKPQMPYKMERNLSSPPRPKEYQCSLCSFTTPYYAFLFIHERTHSIMNAGNGGGGEEHQDQEDKGKEEEEVTPRPEVDHEEREEDVEECDNFNKSRTGTTTMENETQPTNLSMRTPSPKASSRSGLKELPSSPLTLQMQDHSMPEAEGNVTPRRLLQSAACSPIQQQQLQLQEMAEQFGKAACYAVPREMAMDKAGPQMQAFIIEEQTDNRFVPAIVYLPVRERITGPMKLSFNLTPV</sequence>
<dbReference type="InterPro" id="IPR013087">
    <property type="entry name" value="Znf_C2H2_type"/>
</dbReference>
<feature type="region of interest" description="Disordered" evidence="2">
    <location>
        <begin position="219"/>
        <end position="258"/>
    </location>
</feature>
<feature type="region of interest" description="Disordered" evidence="2">
    <location>
        <begin position="1076"/>
        <end position="1138"/>
    </location>
</feature>
<feature type="compositionally biased region" description="Low complexity" evidence="2">
    <location>
        <begin position="105"/>
        <end position="116"/>
    </location>
</feature>
<feature type="region of interest" description="Disordered" evidence="2">
    <location>
        <begin position="1178"/>
        <end position="1216"/>
    </location>
</feature>
<keyword evidence="1" id="KW-0479">Metal-binding</keyword>
<feature type="compositionally biased region" description="Basic and acidic residues" evidence="2">
    <location>
        <begin position="565"/>
        <end position="578"/>
    </location>
</feature>
<dbReference type="PROSITE" id="PS50157">
    <property type="entry name" value="ZINC_FINGER_C2H2_2"/>
    <property type="match status" value="4"/>
</dbReference>
<dbReference type="Gene3D" id="3.30.160.60">
    <property type="entry name" value="Classic Zinc Finger"/>
    <property type="match status" value="3"/>
</dbReference>
<feature type="compositionally biased region" description="Acidic residues" evidence="2">
    <location>
        <begin position="1317"/>
        <end position="1326"/>
    </location>
</feature>
<dbReference type="KEGG" id="mde:101890782"/>
<feature type="region of interest" description="Disordered" evidence="2">
    <location>
        <begin position="11"/>
        <end position="140"/>
    </location>
</feature>
<feature type="compositionally biased region" description="Basic and acidic residues" evidence="2">
    <location>
        <begin position="1291"/>
        <end position="1316"/>
    </location>
</feature>
<dbReference type="VEuPathDB" id="VectorBase:MDOMA2_009441"/>
<protein>
    <submittedName>
        <fullName evidence="5">Uncharacterized protein LOC101890782 isoform X1</fullName>
    </submittedName>
</protein>
<dbReference type="OrthoDB" id="10020956at2759"/>
<evidence type="ECO:0000256" key="2">
    <source>
        <dbReference type="SAM" id="MobiDB-lite"/>
    </source>
</evidence>
<feature type="region of interest" description="Disordered" evidence="2">
    <location>
        <begin position="1283"/>
        <end position="1365"/>
    </location>
</feature>
<feature type="domain" description="C2H2-type" evidence="3">
    <location>
        <begin position="944"/>
        <end position="967"/>
    </location>
</feature>
<reference evidence="5" key="1">
    <citation type="submission" date="2025-08" db="UniProtKB">
        <authorList>
            <consortium name="RefSeq"/>
        </authorList>
    </citation>
    <scope>IDENTIFICATION</scope>
    <source>
        <strain evidence="5">Aabys</strain>
        <tissue evidence="5">Whole body</tissue>
    </source>
</reference>
<feature type="compositionally biased region" description="Basic and acidic residues" evidence="2">
    <location>
        <begin position="229"/>
        <end position="248"/>
    </location>
</feature>
<feature type="region of interest" description="Disordered" evidence="2">
    <location>
        <begin position="608"/>
        <end position="638"/>
    </location>
</feature>
<dbReference type="Pfam" id="PF00096">
    <property type="entry name" value="zf-C2H2"/>
    <property type="match status" value="1"/>
</dbReference>
<feature type="domain" description="C2H2-type" evidence="3">
    <location>
        <begin position="326"/>
        <end position="354"/>
    </location>
</feature>
<gene>
    <name evidence="5" type="primary">LOC101890782</name>
</gene>
<evidence type="ECO:0000259" key="3">
    <source>
        <dbReference type="PROSITE" id="PS50157"/>
    </source>
</evidence>
<dbReference type="PROSITE" id="PS00028">
    <property type="entry name" value="ZINC_FINGER_C2H2_1"/>
    <property type="match status" value="8"/>
</dbReference>
<feature type="compositionally biased region" description="Low complexity" evidence="2">
    <location>
        <begin position="403"/>
        <end position="414"/>
    </location>
</feature>
<feature type="compositionally biased region" description="Polar residues" evidence="2">
    <location>
        <begin position="1111"/>
        <end position="1138"/>
    </location>
</feature>
<feature type="region of interest" description="Disordered" evidence="2">
    <location>
        <begin position="547"/>
        <end position="583"/>
    </location>
</feature>
<feature type="compositionally biased region" description="Low complexity" evidence="2">
    <location>
        <begin position="58"/>
        <end position="96"/>
    </location>
</feature>
<keyword evidence="4" id="KW-1185">Reference proteome</keyword>
<feature type="compositionally biased region" description="Low complexity" evidence="2">
    <location>
        <begin position="611"/>
        <end position="624"/>
    </location>
</feature>
<feature type="domain" description="C2H2-type" evidence="3">
    <location>
        <begin position="586"/>
        <end position="614"/>
    </location>
</feature>
<feature type="compositionally biased region" description="Low complexity" evidence="2">
    <location>
        <begin position="29"/>
        <end position="41"/>
    </location>
</feature>
<feature type="compositionally biased region" description="Low complexity" evidence="2">
    <location>
        <begin position="1193"/>
        <end position="1205"/>
    </location>
</feature>
<organism evidence="4 5">
    <name type="scientific">Musca domestica</name>
    <name type="common">House fly</name>
    <dbReference type="NCBI Taxonomy" id="7370"/>
    <lineage>
        <taxon>Eukaryota</taxon>
        <taxon>Metazoa</taxon>
        <taxon>Ecdysozoa</taxon>
        <taxon>Arthropoda</taxon>
        <taxon>Hexapoda</taxon>
        <taxon>Insecta</taxon>
        <taxon>Pterygota</taxon>
        <taxon>Neoptera</taxon>
        <taxon>Endopterygota</taxon>
        <taxon>Diptera</taxon>
        <taxon>Brachycera</taxon>
        <taxon>Muscomorpha</taxon>
        <taxon>Muscoidea</taxon>
        <taxon>Muscidae</taxon>
        <taxon>Musca</taxon>
    </lineage>
</organism>
<evidence type="ECO:0000313" key="5">
    <source>
        <dbReference type="RefSeq" id="XP_005187121.3"/>
    </source>
</evidence>
<name>A0A9J7CYK2_MUSDO</name>
<feature type="region of interest" description="Disordered" evidence="2">
    <location>
        <begin position="385"/>
        <end position="414"/>
    </location>
</feature>
<dbReference type="GeneID" id="101890782"/>
<feature type="compositionally biased region" description="Low complexity" evidence="2">
    <location>
        <begin position="126"/>
        <end position="136"/>
    </location>
</feature>
<evidence type="ECO:0000256" key="1">
    <source>
        <dbReference type="PROSITE-ProRule" id="PRU00042"/>
    </source>
</evidence>
<dbReference type="Proteomes" id="UP001652621">
    <property type="component" value="Unplaced"/>
</dbReference>
<feature type="compositionally biased region" description="Low complexity" evidence="2">
    <location>
        <begin position="547"/>
        <end position="559"/>
    </location>
</feature>
<dbReference type="SMART" id="SM00355">
    <property type="entry name" value="ZnF_C2H2"/>
    <property type="match status" value="10"/>
</dbReference>
<dbReference type="PANTHER" id="PTHR21190:SF1">
    <property type="entry name" value="GH10077P"/>
    <property type="match status" value="1"/>
</dbReference>
<feature type="domain" description="C2H2-type" evidence="3">
    <location>
        <begin position="469"/>
        <end position="497"/>
    </location>
</feature>
<accession>A0A9J7CYK2</accession>
<feature type="compositionally biased region" description="Polar residues" evidence="2">
    <location>
        <begin position="1328"/>
        <end position="1360"/>
    </location>
</feature>
<dbReference type="SUPFAM" id="SSF57667">
    <property type="entry name" value="beta-beta-alpha zinc fingers"/>
    <property type="match status" value="2"/>
</dbReference>
<keyword evidence="1" id="KW-0863">Zinc-finger</keyword>
<feature type="region of interest" description="Disordered" evidence="2">
    <location>
        <begin position="763"/>
        <end position="835"/>
    </location>
</feature>
<dbReference type="InterPro" id="IPR036236">
    <property type="entry name" value="Znf_C2H2_sf"/>
</dbReference>